<protein>
    <submittedName>
        <fullName evidence="2">Metallophosphoesterase-domain-containing protein</fullName>
    </submittedName>
</protein>
<organism evidence="2 3">
    <name type="scientific">Bosea vaviloviae</name>
    <dbReference type="NCBI Taxonomy" id="1526658"/>
    <lineage>
        <taxon>Bacteria</taxon>
        <taxon>Pseudomonadati</taxon>
        <taxon>Pseudomonadota</taxon>
        <taxon>Alphaproteobacteria</taxon>
        <taxon>Hyphomicrobiales</taxon>
        <taxon>Boseaceae</taxon>
        <taxon>Bosea</taxon>
    </lineage>
</organism>
<dbReference type="Proteomes" id="UP000094969">
    <property type="component" value="Chromosome"/>
</dbReference>
<dbReference type="SUPFAM" id="SSF56300">
    <property type="entry name" value="Metallo-dependent phosphatases"/>
    <property type="match status" value="1"/>
</dbReference>
<dbReference type="GO" id="GO:0016787">
    <property type="term" value="F:hydrolase activity"/>
    <property type="evidence" value="ECO:0007669"/>
    <property type="project" value="InterPro"/>
</dbReference>
<dbReference type="KEGG" id="bvv:BHK69_13130"/>
<sequence>MAKALRLAFVADIHHGENSFTKMGAHALPLMAEFRRFVAQARPDAVIDLGDRISDCDHATDLRLEQEVAEAFSAIAAPRFHLCGNHDRDHLSVAENEAILGQKLGHRIIDLGDWRLVLWAADSKIHRPGGFVLQEADLLWLAATVNAADRPLAIMSHVPISGHGQTGNYYFERNPEFSTYPGAERARAVLRQAKVPVVCLSGHVHWNTLTTVDGIPHLTLQSLTESFTTLPEPAGSWGLLELDETITWTVHGKDPFSARIEAAETLRRWMTPLQPFHEHPELRLRHLALAAE</sequence>
<dbReference type="STRING" id="1526658.BHK69_13130"/>
<evidence type="ECO:0000313" key="3">
    <source>
        <dbReference type="Proteomes" id="UP000094969"/>
    </source>
</evidence>
<dbReference type="InterPro" id="IPR004843">
    <property type="entry name" value="Calcineurin-like_PHP"/>
</dbReference>
<evidence type="ECO:0000313" key="2">
    <source>
        <dbReference type="EMBL" id="AOO81279.1"/>
    </source>
</evidence>
<dbReference type="AlphaFoldDB" id="A0A1D7U1N4"/>
<reference evidence="2 3" key="1">
    <citation type="journal article" date="2015" name="Antonie Van Leeuwenhoek">
        <title>Bosea vaviloviae sp. nov., a new species of slow-growing rhizobia isolated from nodules of the relict species Vavilovia formosa (Stev.) Fed.</title>
        <authorList>
            <person name="Safronova V.I."/>
            <person name="Kuznetsova I.G."/>
            <person name="Sazanova A.L."/>
            <person name="Kimeklis A.K."/>
            <person name="Belimov A.A."/>
            <person name="Andronov E.E."/>
            <person name="Pinaev A.G."/>
            <person name="Chizhevskaya E.P."/>
            <person name="Pukhaev A.R."/>
            <person name="Popov K.P."/>
            <person name="Willems A."/>
            <person name="Tikhonovich I.A."/>
        </authorList>
    </citation>
    <scope>NUCLEOTIDE SEQUENCE [LARGE SCALE GENOMIC DNA]</scope>
    <source>
        <strain evidence="2 3">Vaf18</strain>
    </source>
</reference>
<name>A0A1D7U1N4_9HYPH</name>
<dbReference type="OrthoDB" id="7942177at2"/>
<dbReference type="InterPro" id="IPR029052">
    <property type="entry name" value="Metallo-depent_PP-like"/>
</dbReference>
<keyword evidence="3" id="KW-1185">Reference proteome</keyword>
<proteinExistence type="predicted"/>
<feature type="domain" description="Calcineurin-like phosphoesterase" evidence="1">
    <location>
        <begin position="5"/>
        <end position="206"/>
    </location>
</feature>
<dbReference type="EMBL" id="CP017147">
    <property type="protein sequence ID" value="AOO81279.1"/>
    <property type="molecule type" value="Genomic_DNA"/>
</dbReference>
<dbReference type="RefSeq" id="WP_069690493.1">
    <property type="nucleotide sequence ID" value="NZ_CP017147.1"/>
</dbReference>
<dbReference type="Pfam" id="PF00149">
    <property type="entry name" value="Metallophos"/>
    <property type="match status" value="1"/>
</dbReference>
<evidence type="ECO:0000259" key="1">
    <source>
        <dbReference type="Pfam" id="PF00149"/>
    </source>
</evidence>
<dbReference type="Gene3D" id="3.60.21.10">
    <property type="match status" value="1"/>
</dbReference>
<accession>A0A1D7U1N4</accession>
<gene>
    <name evidence="2" type="ORF">BHK69_13130</name>
</gene>